<proteinExistence type="predicted"/>
<protein>
    <submittedName>
        <fullName evidence="1">Uncharacterized protein</fullName>
    </submittedName>
</protein>
<dbReference type="Proteomes" id="UP000790709">
    <property type="component" value="Unassembled WGS sequence"/>
</dbReference>
<keyword evidence="2" id="KW-1185">Reference proteome</keyword>
<accession>A0ACB8BBL1</accession>
<dbReference type="EMBL" id="MU266465">
    <property type="protein sequence ID" value="KAH7923009.1"/>
    <property type="molecule type" value="Genomic_DNA"/>
</dbReference>
<comment type="caution">
    <text evidence="1">The sequence shown here is derived from an EMBL/GenBank/DDBJ whole genome shotgun (WGS) entry which is preliminary data.</text>
</comment>
<sequence length="136" mass="15891">MWQCSLRPTVMHLWPHRYGGNQDPWGGCTCDTNQTILRPREQCPERREFHVVLGLQGRRYAYPWASHREHYIPALIMTQRRLVLWGMHPMQSGLTGKACAAETDRFHRIKGELLVNRMRVTTVKSKNIAICKSLFC</sequence>
<organism evidence="1 2">
    <name type="scientific">Leucogyrophana mollusca</name>
    <dbReference type="NCBI Taxonomy" id="85980"/>
    <lineage>
        <taxon>Eukaryota</taxon>
        <taxon>Fungi</taxon>
        <taxon>Dikarya</taxon>
        <taxon>Basidiomycota</taxon>
        <taxon>Agaricomycotina</taxon>
        <taxon>Agaricomycetes</taxon>
        <taxon>Agaricomycetidae</taxon>
        <taxon>Boletales</taxon>
        <taxon>Boletales incertae sedis</taxon>
        <taxon>Leucogyrophana</taxon>
    </lineage>
</organism>
<gene>
    <name evidence="1" type="ORF">BV22DRAFT_613623</name>
</gene>
<evidence type="ECO:0000313" key="2">
    <source>
        <dbReference type="Proteomes" id="UP000790709"/>
    </source>
</evidence>
<evidence type="ECO:0000313" key="1">
    <source>
        <dbReference type="EMBL" id="KAH7923009.1"/>
    </source>
</evidence>
<reference evidence="1" key="1">
    <citation type="journal article" date="2021" name="New Phytol.">
        <title>Evolutionary innovations through gain and loss of genes in the ectomycorrhizal Boletales.</title>
        <authorList>
            <person name="Wu G."/>
            <person name="Miyauchi S."/>
            <person name="Morin E."/>
            <person name="Kuo A."/>
            <person name="Drula E."/>
            <person name="Varga T."/>
            <person name="Kohler A."/>
            <person name="Feng B."/>
            <person name="Cao Y."/>
            <person name="Lipzen A."/>
            <person name="Daum C."/>
            <person name="Hundley H."/>
            <person name="Pangilinan J."/>
            <person name="Johnson J."/>
            <person name="Barry K."/>
            <person name="LaButti K."/>
            <person name="Ng V."/>
            <person name="Ahrendt S."/>
            <person name="Min B."/>
            <person name="Choi I.G."/>
            <person name="Park H."/>
            <person name="Plett J.M."/>
            <person name="Magnuson J."/>
            <person name="Spatafora J.W."/>
            <person name="Nagy L.G."/>
            <person name="Henrissat B."/>
            <person name="Grigoriev I.V."/>
            <person name="Yang Z.L."/>
            <person name="Xu J."/>
            <person name="Martin F.M."/>
        </authorList>
    </citation>
    <scope>NUCLEOTIDE SEQUENCE</scope>
    <source>
        <strain evidence="1">KUC20120723A-06</strain>
    </source>
</reference>
<name>A0ACB8BBL1_9AGAM</name>